<proteinExistence type="inferred from homology"/>
<evidence type="ECO:0000259" key="3">
    <source>
        <dbReference type="Pfam" id="PF21447"/>
    </source>
</evidence>
<reference evidence="5" key="1">
    <citation type="submission" date="2018-02" db="EMBL/GenBank/DDBJ databases">
        <title>Genome sequence of Desulfocucumis palustris strain NAW-5.</title>
        <authorList>
            <person name="Watanabe M."/>
            <person name="Kojima H."/>
            <person name="Fukui M."/>
        </authorList>
    </citation>
    <scope>NUCLEOTIDE SEQUENCE [LARGE SCALE GENOMIC DNA]</scope>
    <source>
        <strain evidence="5">NAW-5</strain>
    </source>
</reference>
<name>A0A2L2XEW6_9FIRM</name>
<feature type="domain" description="Ppx/GppA phosphatase C-terminal" evidence="3">
    <location>
        <begin position="12"/>
        <end position="144"/>
    </location>
</feature>
<dbReference type="AlphaFoldDB" id="A0A2L2XEW6"/>
<gene>
    <name evidence="4" type="ORF">DCCM_4019</name>
</gene>
<feature type="compositionally biased region" description="Acidic residues" evidence="2">
    <location>
        <begin position="206"/>
        <end position="223"/>
    </location>
</feature>
<dbReference type="Proteomes" id="UP000239549">
    <property type="component" value="Unassembled WGS sequence"/>
</dbReference>
<protein>
    <submittedName>
        <fullName evidence="4">Exopolyphosphatase</fullName>
    </submittedName>
</protein>
<feature type="region of interest" description="Disordered" evidence="2">
    <location>
        <begin position="198"/>
        <end position="233"/>
    </location>
</feature>
<comment type="similarity">
    <text evidence="1">Belongs to the GppA/Ppx family.</text>
</comment>
<keyword evidence="5" id="KW-1185">Reference proteome</keyword>
<dbReference type="InterPro" id="IPR048950">
    <property type="entry name" value="Ppx_GppA_C"/>
</dbReference>
<accession>A0A2L2XEW6</accession>
<dbReference type="EMBL" id="BFAV01000153">
    <property type="protein sequence ID" value="GBF34899.1"/>
    <property type="molecule type" value="Genomic_DNA"/>
</dbReference>
<comment type="caution">
    <text evidence="4">The sequence shown here is derived from an EMBL/GenBank/DDBJ whole genome shotgun (WGS) entry which is preliminary data.</text>
</comment>
<evidence type="ECO:0000256" key="2">
    <source>
        <dbReference type="SAM" id="MobiDB-lite"/>
    </source>
</evidence>
<dbReference type="InterPro" id="IPR050273">
    <property type="entry name" value="GppA/Ppx_hydrolase"/>
</dbReference>
<dbReference type="CDD" id="cd00077">
    <property type="entry name" value="HDc"/>
    <property type="match status" value="1"/>
</dbReference>
<dbReference type="InterPro" id="IPR003607">
    <property type="entry name" value="HD/PDEase_dom"/>
</dbReference>
<dbReference type="RefSeq" id="WP_104373057.1">
    <property type="nucleotide sequence ID" value="NZ_BFAV01000153.1"/>
</dbReference>
<evidence type="ECO:0000256" key="1">
    <source>
        <dbReference type="ARBA" id="ARBA00007125"/>
    </source>
</evidence>
<organism evidence="4 5">
    <name type="scientific">Desulfocucumis palustris</name>
    <dbReference type="NCBI Taxonomy" id="1898651"/>
    <lineage>
        <taxon>Bacteria</taxon>
        <taxon>Bacillati</taxon>
        <taxon>Bacillota</taxon>
        <taxon>Clostridia</taxon>
        <taxon>Eubacteriales</taxon>
        <taxon>Desulfocucumaceae</taxon>
        <taxon>Desulfocucumis</taxon>
    </lineage>
</organism>
<dbReference type="PANTHER" id="PTHR30005">
    <property type="entry name" value="EXOPOLYPHOSPHATASE"/>
    <property type="match status" value="1"/>
</dbReference>
<dbReference type="SUPFAM" id="SSF109604">
    <property type="entry name" value="HD-domain/PDEase-like"/>
    <property type="match status" value="1"/>
</dbReference>
<dbReference type="PANTHER" id="PTHR30005:SF0">
    <property type="entry name" value="RETROGRADE REGULATION PROTEIN 2"/>
    <property type="match status" value="1"/>
</dbReference>
<evidence type="ECO:0000313" key="4">
    <source>
        <dbReference type="EMBL" id="GBF34899.1"/>
    </source>
</evidence>
<dbReference type="OrthoDB" id="9814545at2"/>
<sequence length="253" mass="27757">MFAGNADHIEMVLALGNKYRYDQLHAKTVERLCVAIFDRLGSLHGMGDRELNLLRHAALLHDLGACISIRKHHIHSAYLVMHDETLDSYPGKDREVVALLVRSHRKKVKLDPEEMSRYGREVLPGLIAILRIADILDYFHRGSTVIKDIRVDGNTCTFVVWGIDLEAIREKINKKASYFQEVFKLKVVITNESPEIGGEEAASQLTEEDTAAPDGGEAAEETAGEAAGDLGDGAEQAAAALDPPSVDNCDAKG</sequence>
<evidence type="ECO:0000313" key="5">
    <source>
        <dbReference type="Proteomes" id="UP000239549"/>
    </source>
</evidence>
<dbReference type="Pfam" id="PF21447">
    <property type="entry name" value="Ppx-GppA_III"/>
    <property type="match status" value="1"/>
</dbReference>
<feature type="compositionally biased region" description="Low complexity" evidence="2">
    <location>
        <begin position="224"/>
        <end position="233"/>
    </location>
</feature>
<dbReference type="Gene3D" id="1.10.3210.10">
    <property type="entry name" value="Hypothetical protein af1432"/>
    <property type="match status" value="1"/>
</dbReference>